<dbReference type="Proteomes" id="UP000269396">
    <property type="component" value="Unassembled WGS sequence"/>
</dbReference>
<reference evidence="1 2" key="1">
    <citation type="submission" date="2018-11" db="EMBL/GenBank/DDBJ databases">
        <authorList>
            <consortium name="Pathogen Informatics"/>
        </authorList>
    </citation>
    <scope>NUCLEOTIDE SEQUENCE [LARGE SCALE GENOMIC DNA]</scope>
    <source>
        <strain>Denwood</strain>
        <strain evidence="2">Zambia</strain>
    </source>
</reference>
<dbReference type="PROSITE" id="PS00141">
    <property type="entry name" value="ASP_PROTEASE"/>
    <property type="match status" value="1"/>
</dbReference>
<evidence type="ECO:0000313" key="1">
    <source>
        <dbReference type="EMBL" id="VDP06287.1"/>
    </source>
</evidence>
<feature type="non-terminal residue" evidence="1">
    <location>
        <position position="82"/>
    </location>
</feature>
<dbReference type="AlphaFoldDB" id="A0A3P7ZXT5"/>
<dbReference type="GO" id="GO:0006508">
    <property type="term" value="P:proteolysis"/>
    <property type="evidence" value="ECO:0007669"/>
    <property type="project" value="InterPro"/>
</dbReference>
<name>A0A3P7ZXT5_9TREM</name>
<proteinExistence type="predicted"/>
<protein>
    <recommendedName>
        <fullName evidence="3">Peptidase A2 domain-containing protein</fullName>
    </recommendedName>
</protein>
<dbReference type="SUPFAM" id="SSF50630">
    <property type="entry name" value="Acid proteases"/>
    <property type="match status" value="1"/>
</dbReference>
<gene>
    <name evidence="1" type="ORF">SMTD_LOCUS4394</name>
</gene>
<accession>A0A3P7ZXT5</accession>
<dbReference type="EMBL" id="UZAL01012167">
    <property type="protein sequence ID" value="VDP06287.1"/>
    <property type="molecule type" value="Genomic_DNA"/>
</dbReference>
<evidence type="ECO:0000313" key="2">
    <source>
        <dbReference type="Proteomes" id="UP000269396"/>
    </source>
</evidence>
<organism evidence="1 2">
    <name type="scientific">Schistosoma mattheei</name>
    <dbReference type="NCBI Taxonomy" id="31246"/>
    <lineage>
        <taxon>Eukaryota</taxon>
        <taxon>Metazoa</taxon>
        <taxon>Spiralia</taxon>
        <taxon>Lophotrochozoa</taxon>
        <taxon>Platyhelminthes</taxon>
        <taxon>Trematoda</taxon>
        <taxon>Digenea</taxon>
        <taxon>Strigeidida</taxon>
        <taxon>Schistosomatoidea</taxon>
        <taxon>Schistosomatidae</taxon>
        <taxon>Schistosoma</taxon>
    </lineage>
</organism>
<dbReference type="InterPro" id="IPR021109">
    <property type="entry name" value="Peptidase_aspartic_dom_sf"/>
</dbReference>
<evidence type="ECO:0008006" key="3">
    <source>
        <dbReference type="Google" id="ProtNLM"/>
    </source>
</evidence>
<dbReference type="GO" id="GO:0004190">
    <property type="term" value="F:aspartic-type endopeptidase activity"/>
    <property type="evidence" value="ECO:0007669"/>
    <property type="project" value="InterPro"/>
</dbReference>
<keyword evidence="2" id="KW-1185">Reference proteome</keyword>
<dbReference type="CDD" id="cd00303">
    <property type="entry name" value="retropepsin_like"/>
    <property type="match status" value="1"/>
</dbReference>
<sequence>MHISSCYVKHLCPVTIRGRVNILLDTGASVSLIKENLLQKLNHTCSEIKLELTIDKKPFQHEFWVCPTLTWDMLLGVDFMLK</sequence>
<dbReference type="InterPro" id="IPR001969">
    <property type="entry name" value="Aspartic_peptidase_AS"/>
</dbReference>